<dbReference type="OMA" id="MGAYMIG"/>
<dbReference type="GO" id="GO:0005615">
    <property type="term" value="C:extracellular space"/>
    <property type="evidence" value="ECO:0007669"/>
    <property type="project" value="TreeGrafter"/>
</dbReference>
<evidence type="ECO:0000256" key="1">
    <source>
        <dbReference type="ARBA" id="ARBA00011073"/>
    </source>
</evidence>
<comment type="similarity">
    <text evidence="1 6 7">Belongs to the peptidase S8 family.</text>
</comment>
<dbReference type="PANTHER" id="PTHR43806:SF11">
    <property type="entry name" value="CEREVISIN-RELATED"/>
    <property type="match status" value="1"/>
</dbReference>
<dbReference type="SMR" id="A0A837DDP8"/>
<gene>
    <name evidence="10" type="ORF">MINT15_03140</name>
</gene>
<dbReference type="PROSITE" id="PS51829">
    <property type="entry name" value="P_HOMO_B"/>
    <property type="match status" value="1"/>
</dbReference>
<dbReference type="Pfam" id="PF00082">
    <property type="entry name" value="Peptidase_S8"/>
    <property type="match status" value="1"/>
</dbReference>
<dbReference type="PRINTS" id="PR00723">
    <property type="entry name" value="SUBTILISIN"/>
</dbReference>
<evidence type="ECO:0000256" key="2">
    <source>
        <dbReference type="ARBA" id="ARBA00022670"/>
    </source>
</evidence>
<keyword evidence="2 6" id="KW-0645">Protease</keyword>
<feature type="active site" description="Charge relay system" evidence="5 6">
    <location>
        <position position="341"/>
    </location>
</feature>
<dbReference type="InterPro" id="IPR037045">
    <property type="entry name" value="S8pro/Inhibitor_I9_sf"/>
</dbReference>
<dbReference type="SUPFAM" id="SSF49785">
    <property type="entry name" value="Galactose-binding domain-like"/>
    <property type="match status" value="1"/>
</dbReference>
<keyword evidence="3 6" id="KW-0378">Hydrolase</keyword>
<organism evidence="10 11">
    <name type="scientific">Saccharomonospora viridis</name>
    <dbReference type="NCBI Taxonomy" id="1852"/>
    <lineage>
        <taxon>Bacteria</taxon>
        <taxon>Bacillati</taxon>
        <taxon>Actinomycetota</taxon>
        <taxon>Actinomycetes</taxon>
        <taxon>Pseudonocardiales</taxon>
        <taxon>Pseudonocardiaceae</taxon>
        <taxon>Saccharomonospora</taxon>
    </lineage>
</organism>
<evidence type="ECO:0000256" key="8">
    <source>
        <dbReference type="SAM" id="MobiDB-lite"/>
    </source>
</evidence>
<dbReference type="Gene3D" id="2.60.120.260">
    <property type="entry name" value="Galactose-binding domain-like"/>
    <property type="match status" value="1"/>
</dbReference>
<evidence type="ECO:0000256" key="5">
    <source>
        <dbReference type="PIRSR" id="PIRSR615500-1"/>
    </source>
</evidence>
<dbReference type="InterPro" id="IPR010259">
    <property type="entry name" value="S8pro/Inhibitor_I9"/>
</dbReference>
<dbReference type="InterPro" id="IPR008979">
    <property type="entry name" value="Galactose-bd-like_sf"/>
</dbReference>
<dbReference type="AlphaFoldDB" id="A0A837DDP8"/>
<dbReference type="InterPro" id="IPR022398">
    <property type="entry name" value="Peptidase_S8_His-AS"/>
</dbReference>
<comment type="caution">
    <text evidence="10">The sequence shown here is derived from an EMBL/GenBank/DDBJ whole genome shotgun (WGS) entry which is preliminary data.</text>
</comment>
<evidence type="ECO:0000256" key="3">
    <source>
        <dbReference type="ARBA" id="ARBA00022801"/>
    </source>
</evidence>
<name>A0A837DDP8_9PSEU</name>
<dbReference type="InterPro" id="IPR034193">
    <property type="entry name" value="PCSK9_ProteinaseK-like"/>
</dbReference>
<dbReference type="InterPro" id="IPR023828">
    <property type="entry name" value="Peptidase_S8_Ser-AS"/>
</dbReference>
<dbReference type="EMBL" id="JRZE01000001">
    <property type="protein sequence ID" value="KHF46013.1"/>
    <property type="molecule type" value="Genomic_DNA"/>
</dbReference>
<sequence>MRGHRKLSGRTLAGVGITAGVAVLAALGGNLPAAAQEGVIIGANAEDAIDNSYIVVLKDGTSVTDVADRHGADVEHVYEHALNGFSATMSEAMAKRAAADPRVAYVEQNRVFHTTAEQTNPPSWGLDRVDQRNLPLDDSYSYDTTASNVEAYVIDTGIRITHEDFEGRARHGYDFVDNDSNADDCNGHGTHVAGTIGGSSYGVAKGVELIAVRVLNCQGSGTYDGVIAGIDWVTENATAPAVANMSLGGGASTAVDDAVRRSIAAGVTYALAAGNDYGADACNSSPARTEEAITVGSTTRTDARSSFSNIGRCVDIFAPGSDITSAWIGSDTDSSTISGTSMATPHVAGAAALYLADNPSASPQQVRDALVDNGTSGVVGNPGSGSPNVLLYTGAGSSDPDPNPEPEPTECEPVTNGTDVDIPNPGTVTSTIEITGCEGNASSSATIDVDIRHSYRGDLVIDLVAPDGETTRLKSSSLLDFGSDVITTYTADLSNSPANGTWTLRVQDVYYGDSGYINSWTLTL</sequence>
<dbReference type="Gene3D" id="3.30.70.80">
    <property type="entry name" value="Peptidase S8 propeptide/proteinase inhibitor I9"/>
    <property type="match status" value="1"/>
</dbReference>
<dbReference type="PANTHER" id="PTHR43806">
    <property type="entry name" value="PEPTIDASE S8"/>
    <property type="match status" value="1"/>
</dbReference>
<evidence type="ECO:0000256" key="4">
    <source>
        <dbReference type="ARBA" id="ARBA00022825"/>
    </source>
</evidence>
<feature type="domain" description="P/Homo B" evidence="9">
    <location>
        <begin position="402"/>
        <end position="524"/>
    </location>
</feature>
<protein>
    <submittedName>
        <fullName evidence="10">Serine protease</fullName>
    </submittedName>
</protein>
<dbReference type="InterPro" id="IPR000209">
    <property type="entry name" value="Peptidase_S8/S53_dom"/>
</dbReference>
<evidence type="ECO:0000313" key="11">
    <source>
        <dbReference type="Proteomes" id="UP000030848"/>
    </source>
</evidence>
<dbReference type="GO" id="GO:0006508">
    <property type="term" value="P:proteolysis"/>
    <property type="evidence" value="ECO:0007669"/>
    <property type="project" value="UniProtKB-KW"/>
</dbReference>
<dbReference type="InterPro" id="IPR002884">
    <property type="entry name" value="P_dom"/>
</dbReference>
<dbReference type="SUPFAM" id="SSF54897">
    <property type="entry name" value="Protease propeptides/inhibitors"/>
    <property type="match status" value="1"/>
</dbReference>
<feature type="compositionally biased region" description="Low complexity" evidence="8">
    <location>
        <begin position="373"/>
        <end position="389"/>
    </location>
</feature>
<dbReference type="PROSITE" id="PS00137">
    <property type="entry name" value="SUBTILASE_HIS"/>
    <property type="match status" value="1"/>
</dbReference>
<dbReference type="GO" id="GO:0004252">
    <property type="term" value="F:serine-type endopeptidase activity"/>
    <property type="evidence" value="ECO:0007669"/>
    <property type="project" value="UniProtKB-UniRule"/>
</dbReference>
<evidence type="ECO:0000313" key="10">
    <source>
        <dbReference type="EMBL" id="KHF46013.1"/>
    </source>
</evidence>
<feature type="active site" description="Charge relay system" evidence="5 6">
    <location>
        <position position="188"/>
    </location>
</feature>
<proteinExistence type="inferred from homology"/>
<keyword evidence="4 6" id="KW-0720">Serine protease</keyword>
<dbReference type="Proteomes" id="UP000030848">
    <property type="component" value="Unassembled WGS sequence"/>
</dbReference>
<dbReference type="PROSITE" id="PS00138">
    <property type="entry name" value="SUBTILASE_SER"/>
    <property type="match status" value="1"/>
</dbReference>
<dbReference type="PROSITE" id="PS51892">
    <property type="entry name" value="SUBTILASE"/>
    <property type="match status" value="1"/>
</dbReference>
<dbReference type="FunFam" id="3.40.50.200:FF:000014">
    <property type="entry name" value="Proteinase K"/>
    <property type="match status" value="1"/>
</dbReference>
<evidence type="ECO:0000256" key="7">
    <source>
        <dbReference type="RuleBase" id="RU003355"/>
    </source>
</evidence>
<dbReference type="InterPro" id="IPR015500">
    <property type="entry name" value="Peptidase_S8_subtilisin-rel"/>
</dbReference>
<dbReference type="Pfam" id="PF05922">
    <property type="entry name" value="Inhibitor_I9"/>
    <property type="match status" value="1"/>
</dbReference>
<dbReference type="InterPro" id="IPR050131">
    <property type="entry name" value="Peptidase_S8_subtilisin-like"/>
</dbReference>
<feature type="active site" description="Charge relay system" evidence="5 6">
    <location>
        <position position="155"/>
    </location>
</feature>
<dbReference type="PROSITE" id="PS00136">
    <property type="entry name" value="SUBTILASE_ASP"/>
    <property type="match status" value="1"/>
</dbReference>
<dbReference type="RefSeq" id="WP_015787347.1">
    <property type="nucleotide sequence ID" value="NZ_CALJZO010000062.1"/>
</dbReference>
<dbReference type="Gene3D" id="3.40.50.200">
    <property type="entry name" value="Peptidase S8/S53 domain"/>
    <property type="match status" value="1"/>
</dbReference>
<dbReference type="Pfam" id="PF01483">
    <property type="entry name" value="P_proprotein"/>
    <property type="match status" value="1"/>
</dbReference>
<accession>A0A837DDP8</accession>
<dbReference type="SUPFAM" id="SSF52743">
    <property type="entry name" value="Subtilisin-like"/>
    <property type="match status" value="1"/>
</dbReference>
<evidence type="ECO:0000256" key="6">
    <source>
        <dbReference type="PROSITE-ProRule" id="PRU01240"/>
    </source>
</evidence>
<dbReference type="CDD" id="cd04077">
    <property type="entry name" value="Peptidases_S8_PCSK9_ProteinaseK_like"/>
    <property type="match status" value="1"/>
</dbReference>
<reference evidence="10 11" key="1">
    <citation type="submission" date="2014-10" db="EMBL/GenBank/DDBJ databases">
        <title>Genome sequence of Micropolyspora internatus JCM3315.</title>
        <authorList>
            <person name="Shin S.-K."/>
            <person name="Yi H."/>
        </authorList>
    </citation>
    <scope>NUCLEOTIDE SEQUENCE [LARGE SCALE GENOMIC DNA]</scope>
    <source>
        <strain evidence="10 11">JCM 3315</strain>
    </source>
</reference>
<dbReference type="OrthoDB" id="9766923at2"/>
<dbReference type="InterPro" id="IPR036852">
    <property type="entry name" value="Peptidase_S8/S53_dom_sf"/>
</dbReference>
<feature type="region of interest" description="Disordered" evidence="8">
    <location>
        <begin position="372"/>
        <end position="425"/>
    </location>
</feature>
<dbReference type="InterPro" id="IPR023827">
    <property type="entry name" value="Peptidase_S8_Asp-AS"/>
</dbReference>
<evidence type="ECO:0000259" key="9">
    <source>
        <dbReference type="PROSITE" id="PS51829"/>
    </source>
</evidence>